<accession>A0A4S2M2J6</accession>
<organism evidence="1 2">
    <name type="scientific">Opisthorchis felineus</name>
    <dbReference type="NCBI Taxonomy" id="147828"/>
    <lineage>
        <taxon>Eukaryota</taxon>
        <taxon>Metazoa</taxon>
        <taxon>Spiralia</taxon>
        <taxon>Lophotrochozoa</taxon>
        <taxon>Platyhelminthes</taxon>
        <taxon>Trematoda</taxon>
        <taxon>Digenea</taxon>
        <taxon>Opisthorchiida</taxon>
        <taxon>Opisthorchiata</taxon>
        <taxon>Opisthorchiidae</taxon>
        <taxon>Opisthorchis</taxon>
    </lineage>
</organism>
<evidence type="ECO:0000313" key="2">
    <source>
        <dbReference type="Proteomes" id="UP000308267"/>
    </source>
</evidence>
<name>A0A4S2M2J6_OPIFE</name>
<dbReference type="EMBL" id="SJOL01005332">
    <property type="protein sequence ID" value="TGZ70485.1"/>
    <property type="molecule type" value="Genomic_DNA"/>
</dbReference>
<sequence>MWQKSLIAQRGAESPLTLAPVTLSLARIEILEDKWGFFFTSLLAYPANFRVDAQKLHLAKLCVYFEPQLTPLPLFDCRLVQETRLRSFKSVIRGPEFFQSDLDNTLVAGIRS</sequence>
<proteinExistence type="predicted"/>
<evidence type="ECO:0000313" key="1">
    <source>
        <dbReference type="EMBL" id="TGZ70485.1"/>
    </source>
</evidence>
<reference evidence="1 2" key="1">
    <citation type="journal article" date="2019" name="BMC Genomics">
        <title>New insights from Opisthorchis felineus genome: update on genomics of the epidemiologically important liver flukes.</title>
        <authorList>
            <person name="Ershov N.I."/>
            <person name="Mordvinov V.A."/>
            <person name="Prokhortchouk E.B."/>
            <person name="Pakharukova M.Y."/>
            <person name="Gunbin K.V."/>
            <person name="Ustyantsev K."/>
            <person name="Genaev M.A."/>
            <person name="Blinov A.G."/>
            <person name="Mazur A."/>
            <person name="Boulygina E."/>
            <person name="Tsygankova S."/>
            <person name="Khrameeva E."/>
            <person name="Chekanov N."/>
            <person name="Fan G."/>
            <person name="Xiao A."/>
            <person name="Zhang H."/>
            <person name="Xu X."/>
            <person name="Yang H."/>
            <person name="Solovyev V."/>
            <person name="Lee S.M."/>
            <person name="Liu X."/>
            <person name="Afonnikov D.A."/>
            <person name="Skryabin K.G."/>
        </authorList>
    </citation>
    <scope>NUCLEOTIDE SEQUENCE [LARGE SCALE GENOMIC DNA]</scope>
    <source>
        <strain evidence="1">AK-0245</strain>
        <tissue evidence="1">Whole organism</tissue>
    </source>
</reference>
<comment type="caution">
    <text evidence="1">The sequence shown here is derived from an EMBL/GenBank/DDBJ whole genome shotgun (WGS) entry which is preliminary data.</text>
</comment>
<dbReference type="AlphaFoldDB" id="A0A4S2M2J6"/>
<gene>
    <name evidence="1" type="ORF">CRM22_003169</name>
</gene>
<dbReference type="Proteomes" id="UP000308267">
    <property type="component" value="Unassembled WGS sequence"/>
</dbReference>
<keyword evidence="2" id="KW-1185">Reference proteome</keyword>
<protein>
    <submittedName>
        <fullName evidence="1">Uncharacterized protein</fullName>
    </submittedName>
</protein>